<evidence type="ECO:0000313" key="2">
    <source>
        <dbReference type="Proteomes" id="UP000770717"/>
    </source>
</evidence>
<accession>A0A8J6E9Y2</accession>
<dbReference type="AlphaFoldDB" id="A0A8J6E9Y2"/>
<dbReference type="EMBL" id="WNTK01006309">
    <property type="protein sequence ID" value="KAG9463643.1"/>
    <property type="molecule type" value="Genomic_DNA"/>
</dbReference>
<keyword evidence="2" id="KW-1185">Reference proteome</keyword>
<protein>
    <submittedName>
        <fullName evidence="1">Uncharacterized protein</fullName>
    </submittedName>
</protein>
<dbReference type="Proteomes" id="UP000770717">
    <property type="component" value="Unassembled WGS sequence"/>
</dbReference>
<sequence>MSFATWADDKIFAPLVDAPPTRWPHPDQLSPAPLPVSCLLDIRYTGFDQRVDHVIRKLSPGRAVGGYGASWLMFALDQK</sequence>
<name>A0A8J6E9Y2_ELECQ</name>
<organism evidence="1 2">
    <name type="scientific">Eleutherodactylus coqui</name>
    <name type="common">Puerto Rican coqui</name>
    <dbReference type="NCBI Taxonomy" id="57060"/>
    <lineage>
        <taxon>Eukaryota</taxon>
        <taxon>Metazoa</taxon>
        <taxon>Chordata</taxon>
        <taxon>Craniata</taxon>
        <taxon>Vertebrata</taxon>
        <taxon>Euteleostomi</taxon>
        <taxon>Amphibia</taxon>
        <taxon>Batrachia</taxon>
        <taxon>Anura</taxon>
        <taxon>Neobatrachia</taxon>
        <taxon>Hyloidea</taxon>
        <taxon>Eleutherodactylidae</taxon>
        <taxon>Eleutherodactylinae</taxon>
        <taxon>Eleutherodactylus</taxon>
        <taxon>Eleutherodactylus</taxon>
    </lineage>
</organism>
<comment type="caution">
    <text evidence="1">The sequence shown here is derived from an EMBL/GenBank/DDBJ whole genome shotgun (WGS) entry which is preliminary data.</text>
</comment>
<reference evidence="1" key="1">
    <citation type="thesis" date="2020" institute="ProQuest LLC" country="789 East Eisenhower Parkway, Ann Arbor, MI, USA">
        <title>Comparative Genomics and Chromosome Evolution.</title>
        <authorList>
            <person name="Mudd A.B."/>
        </authorList>
    </citation>
    <scope>NUCLEOTIDE SEQUENCE</scope>
    <source>
        <strain evidence="1">HN-11 Male</strain>
        <tissue evidence="1">Kidney and liver</tissue>
    </source>
</reference>
<proteinExistence type="predicted"/>
<evidence type="ECO:0000313" key="1">
    <source>
        <dbReference type="EMBL" id="KAG9463643.1"/>
    </source>
</evidence>
<gene>
    <name evidence="1" type="ORF">GDO78_021373</name>
</gene>